<dbReference type="SUPFAM" id="SSF52047">
    <property type="entry name" value="RNI-like"/>
    <property type="match status" value="1"/>
</dbReference>
<feature type="region of interest" description="Disordered" evidence="1">
    <location>
        <begin position="152"/>
        <end position="176"/>
    </location>
</feature>
<gene>
    <name evidence="2" type="ORF">HYH03_007540</name>
</gene>
<dbReference type="AlphaFoldDB" id="A0A835Y2V0"/>
<name>A0A835Y2V0_9CHLO</name>
<accession>A0A835Y2V0</accession>
<comment type="caution">
    <text evidence="2">The sequence shown here is derived from an EMBL/GenBank/DDBJ whole genome shotgun (WGS) entry which is preliminary data.</text>
</comment>
<keyword evidence="3" id="KW-1185">Reference proteome</keyword>
<sequence>MELLARLGQVPLPTTVFKASACVLRPPLALAAARAFPCLAELHLVDGPGFPQLEALAGTLPLLLGSNATATPGLLPRLSALTLEEAPLALPHRPAPGQPWRLESVLPEALGSALRDAPQLRCLRLRLLRPYAAPNAALLGALTQLQALELHAPPDRCPDGPSRGPGAADSGVAGGPAEPYTELPELLAAVRRLTGLRRLALEGLACEAPLPAAAFAGLPHLRELVLPSQELEVGGLQALTALTCLAVGQLAAPAWSQAPPGITSAGTGAGPGARWALPPALAVLELLHPLAAPEVVAALVPPPALERVACGAVGTLAGLHYSHRGLELTQEGEAALSGALRFLAGRLPPRAALTVGADIASAVLPQRRPAAPAGPASSAAPAAPACGHGAWLSGLRPLRLRCLTLRSLVLAAADFAELARACGELEVLSLRNCELPESEREAAAVGAALSTGWLRELSLDVCRWLVWPEEEEDEDGWGGRGLYDPGRSPGPPRFPDGVQPWLLALVRALGGGGGGTSLGPVGPQESSELGLGPQALVRAVEVDGSSQPVRPPPRVVLRSPPERGEACAACAGLAERLRSALAREGLDPERLAAAAWSG</sequence>
<proteinExistence type="predicted"/>
<evidence type="ECO:0000256" key="1">
    <source>
        <dbReference type="SAM" id="MobiDB-lite"/>
    </source>
</evidence>
<evidence type="ECO:0000313" key="3">
    <source>
        <dbReference type="Proteomes" id="UP000612055"/>
    </source>
</evidence>
<reference evidence="2" key="1">
    <citation type="journal article" date="2020" name="bioRxiv">
        <title>Comparative genomics of Chlamydomonas.</title>
        <authorList>
            <person name="Craig R.J."/>
            <person name="Hasan A.R."/>
            <person name="Ness R.W."/>
            <person name="Keightley P.D."/>
        </authorList>
    </citation>
    <scope>NUCLEOTIDE SEQUENCE</scope>
    <source>
        <strain evidence="2">CCAP 11/70</strain>
    </source>
</reference>
<evidence type="ECO:0000313" key="2">
    <source>
        <dbReference type="EMBL" id="KAG2494182.1"/>
    </source>
</evidence>
<feature type="region of interest" description="Disordered" evidence="1">
    <location>
        <begin position="542"/>
        <end position="561"/>
    </location>
</feature>
<dbReference type="EMBL" id="JAEHOE010000032">
    <property type="protein sequence ID" value="KAG2494182.1"/>
    <property type="molecule type" value="Genomic_DNA"/>
</dbReference>
<protein>
    <submittedName>
        <fullName evidence="2">Uncharacterized protein</fullName>
    </submittedName>
</protein>
<dbReference type="Proteomes" id="UP000612055">
    <property type="component" value="Unassembled WGS sequence"/>
</dbReference>
<organism evidence="2 3">
    <name type="scientific">Edaphochlamys debaryana</name>
    <dbReference type="NCBI Taxonomy" id="47281"/>
    <lineage>
        <taxon>Eukaryota</taxon>
        <taxon>Viridiplantae</taxon>
        <taxon>Chlorophyta</taxon>
        <taxon>core chlorophytes</taxon>
        <taxon>Chlorophyceae</taxon>
        <taxon>CS clade</taxon>
        <taxon>Chlamydomonadales</taxon>
        <taxon>Chlamydomonadales incertae sedis</taxon>
        <taxon>Edaphochlamys</taxon>
    </lineage>
</organism>